<gene>
    <name evidence="1" type="ORF">LDG_5936</name>
</gene>
<proteinExistence type="predicted"/>
<dbReference type="InParanoid" id="G9ELD8"/>
<sequence length="39" mass="4644">MPIFFLIQLILQKIYIVRLSSGLINSHYVSLNFHLWVII</sequence>
<accession>G9ELD8</accession>
<dbReference type="HOGENOM" id="CLU_3312029_0_0_6"/>
<dbReference type="Proteomes" id="UP000002770">
    <property type="component" value="Unassembled WGS sequence"/>
</dbReference>
<organism evidence="1 2">
    <name type="scientific">Legionella drancourtii LLAP12</name>
    <dbReference type="NCBI Taxonomy" id="658187"/>
    <lineage>
        <taxon>Bacteria</taxon>
        <taxon>Pseudomonadati</taxon>
        <taxon>Pseudomonadota</taxon>
        <taxon>Gammaproteobacteria</taxon>
        <taxon>Legionellales</taxon>
        <taxon>Legionellaceae</taxon>
        <taxon>Legionella</taxon>
    </lineage>
</organism>
<reference evidence="1 2" key="1">
    <citation type="journal article" date="2011" name="BMC Genomics">
        <title>Insight into cross-talk between intra-amoebal pathogens.</title>
        <authorList>
            <person name="Gimenez G."/>
            <person name="Bertelli C."/>
            <person name="Moliner C."/>
            <person name="Robert C."/>
            <person name="Raoult D."/>
            <person name="Fournier P.E."/>
            <person name="Greub G."/>
        </authorList>
    </citation>
    <scope>NUCLEOTIDE SEQUENCE [LARGE SCALE GENOMIC DNA]</scope>
    <source>
        <strain evidence="1 2">LLAP12</strain>
    </source>
</reference>
<name>G9ELD8_9GAMM</name>
<evidence type="ECO:0000313" key="1">
    <source>
        <dbReference type="EMBL" id="EHL31773.1"/>
    </source>
</evidence>
<protein>
    <submittedName>
        <fullName evidence="1">Uncharacterized protein</fullName>
    </submittedName>
</protein>
<keyword evidence="2" id="KW-1185">Reference proteome</keyword>
<evidence type="ECO:0000313" key="2">
    <source>
        <dbReference type="Proteomes" id="UP000002770"/>
    </source>
</evidence>
<dbReference type="EMBL" id="JH413808">
    <property type="protein sequence ID" value="EHL31773.1"/>
    <property type="molecule type" value="Genomic_DNA"/>
</dbReference>
<dbReference type="AlphaFoldDB" id="G9ELD8"/>